<dbReference type="InterPro" id="IPR009057">
    <property type="entry name" value="Homeodomain-like_sf"/>
</dbReference>
<feature type="transmembrane region" description="Helical" evidence="4">
    <location>
        <begin position="12"/>
        <end position="35"/>
    </location>
</feature>
<keyword evidence="4" id="KW-1133">Transmembrane helix</keyword>
<keyword evidence="4" id="KW-0472">Membrane</keyword>
<dbReference type="SMART" id="SM00342">
    <property type="entry name" value="HTH_ARAC"/>
    <property type="match status" value="1"/>
</dbReference>
<sequence>MQSEGAGYEFENLLRISVIYISGIIYSFFSLRILFKYRRNIKNEFSNTERIEFNWLVFLIIGILTIWLIVLFEQSEKIISTSSTIFVILLGYFGITQVNVFGSKVATVSTVVLIDDEKGKDPDKLPHPVKYQYSNLSEDESLQIHEQLLKILESEKPFLNPELTLAELAKLIPTHPNKLSEVINKYERKNFYDLINERRIQEFFRLLNMPENKQYTIISLAYDCGFNSKASFNRNFKRYTGKTPSEYLNSQEQ</sequence>
<feature type="transmembrane region" description="Helical" evidence="4">
    <location>
        <begin position="78"/>
        <end position="95"/>
    </location>
</feature>
<reference evidence="7" key="1">
    <citation type="submission" date="2016-10" db="EMBL/GenBank/DDBJ databases">
        <authorList>
            <person name="Varghese N."/>
            <person name="Submissions S."/>
        </authorList>
    </citation>
    <scope>NUCLEOTIDE SEQUENCE [LARGE SCALE GENOMIC DNA]</scope>
    <source>
        <strain evidence="7">DSM 25811 / CCM 8410 / LMG 26954 / E90</strain>
    </source>
</reference>
<gene>
    <name evidence="6" type="ORF">SAMN04487894_10826</name>
</gene>
<dbReference type="Pfam" id="PF12833">
    <property type="entry name" value="HTH_18"/>
    <property type="match status" value="1"/>
</dbReference>
<evidence type="ECO:0000259" key="5">
    <source>
        <dbReference type="PROSITE" id="PS01124"/>
    </source>
</evidence>
<keyword evidence="3" id="KW-0804">Transcription</keyword>
<feature type="domain" description="HTH araC/xylS-type" evidence="5">
    <location>
        <begin position="146"/>
        <end position="250"/>
    </location>
</feature>
<dbReference type="PROSITE" id="PS01124">
    <property type="entry name" value="HTH_ARAC_FAMILY_2"/>
    <property type="match status" value="1"/>
</dbReference>
<dbReference type="AlphaFoldDB" id="A0A1G6TTH4"/>
<dbReference type="EMBL" id="FMZO01000008">
    <property type="protein sequence ID" value="SDD32329.1"/>
    <property type="molecule type" value="Genomic_DNA"/>
</dbReference>
<accession>A0A1G6TTH4</accession>
<dbReference type="PANTHER" id="PTHR43280:SF29">
    <property type="entry name" value="ARAC-FAMILY TRANSCRIPTIONAL REGULATOR"/>
    <property type="match status" value="1"/>
</dbReference>
<keyword evidence="1" id="KW-0805">Transcription regulation</keyword>
<dbReference type="Gene3D" id="1.10.10.60">
    <property type="entry name" value="Homeodomain-like"/>
    <property type="match status" value="1"/>
</dbReference>
<name>A0A1G6TTH4_NIADE</name>
<dbReference type="PRINTS" id="PR00032">
    <property type="entry name" value="HTHARAC"/>
</dbReference>
<dbReference type="STRING" id="1285928.SAMN04487894_10826"/>
<evidence type="ECO:0000256" key="4">
    <source>
        <dbReference type="SAM" id="Phobius"/>
    </source>
</evidence>
<dbReference type="InterPro" id="IPR020449">
    <property type="entry name" value="Tscrpt_reg_AraC-type_HTH"/>
</dbReference>
<dbReference type="PANTHER" id="PTHR43280">
    <property type="entry name" value="ARAC-FAMILY TRANSCRIPTIONAL REGULATOR"/>
    <property type="match status" value="1"/>
</dbReference>
<keyword evidence="2 6" id="KW-0238">DNA-binding</keyword>
<dbReference type="SUPFAM" id="SSF46689">
    <property type="entry name" value="Homeodomain-like"/>
    <property type="match status" value="1"/>
</dbReference>
<keyword evidence="7" id="KW-1185">Reference proteome</keyword>
<organism evidence="6 7">
    <name type="scientific">Niabella drilacis (strain DSM 25811 / CCM 8410 / CCUG 62505 / LMG 26954 / E90)</name>
    <dbReference type="NCBI Taxonomy" id="1285928"/>
    <lineage>
        <taxon>Bacteria</taxon>
        <taxon>Pseudomonadati</taxon>
        <taxon>Bacteroidota</taxon>
        <taxon>Chitinophagia</taxon>
        <taxon>Chitinophagales</taxon>
        <taxon>Chitinophagaceae</taxon>
        <taxon>Niabella</taxon>
    </lineage>
</organism>
<proteinExistence type="predicted"/>
<evidence type="ECO:0000313" key="7">
    <source>
        <dbReference type="Proteomes" id="UP000198757"/>
    </source>
</evidence>
<evidence type="ECO:0000313" key="6">
    <source>
        <dbReference type="EMBL" id="SDD32329.1"/>
    </source>
</evidence>
<feature type="transmembrane region" description="Helical" evidence="4">
    <location>
        <begin position="55"/>
        <end position="72"/>
    </location>
</feature>
<dbReference type="GO" id="GO:0003700">
    <property type="term" value="F:DNA-binding transcription factor activity"/>
    <property type="evidence" value="ECO:0007669"/>
    <property type="project" value="InterPro"/>
</dbReference>
<dbReference type="InterPro" id="IPR018060">
    <property type="entry name" value="HTH_AraC"/>
</dbReference>
<evidence type="ECO:0000256" key="2">
    <source>
        <dbReference type="ARBA" id="ARBA00023125"/>
    </source>
</evidence>
<evidence type="ECO:0000256" key="1">
    <source>
        <dbReference type="ARBA" id="ARBA00023015"/>
    </source>
</evidence>
<dbReference type="Proteomes" id="UP000198757">
    <property type="component" value="Unassembled WGS sequence"/>
</dbReference>
<dbReference type="GO" id="GO:0043565">
    <property type="term" value="F:sequence-specific DNA binding"/>
    <property type="evidence" value="ECO:0007669"/>
    <property type="project" value="InterPro"/>
</dbReference>
<protein>
    <submittedName>
        <fullName evidence="6">AraC-type DNA-binding protein</fullName>
    </submittedName>
</protein>
<keyword evidence="4" id="KW-0812">Transmembrane</keyword>
<evidence type="ECO:0000256" key="3">
    <source>
        <dbReference type="ARBA" id="ARBA00023163"/>
    </source>
</evidence>